<dbReference type="STRING" id="104452.A0A0L7L395"/>
<evidence type="ECO:0000313" key="2">
    <source>
        <dbReference type="Proteomes" id="UP000037510"/>
    </source>
</evidence>
<comment type="caution">
    <text evidence="1">The sequence shown here is derived from an EMBL/GenBank/DDBJ whole genome shotgun (WGS) entry which is preliminary data.</text>
</comment>
<evidence type="ECO:0000313" key="1">
    <source>
        <dbReference type="EMBL" id="KOB69890.1"/>
    </source>
</evidence>
<dbReference type="InterPro" id="IPR016135">
    <property type="entry name" value="UBQ-conjugating_enzyme/RWD"/>
</dbReference>
<keyword evidence="2" id="KW-1185">Reference proteome</keyword>
<dbReference type="InterPro" id="IPR042770">
    <property type="entry name" value="RWDD4"/>
</dbReference>
<dbReference type="PANTHER" id="PTHR21275">
    <property type="entry name" value="RWD DOMAIN-CONTAINING PROTEIN 4"/>
    <property type="match status" value="1"/>
</dbReference>
<dbReference type="EMBL" id="JTDY01003244">
    <property type="protein sequence ID" value="KOB69890.1"/>
    <property type="molecule type" value="Genomic_DNA"/>
</dbReference>
<sequence length="96" mass="10972">MSDDLEQQLEEIEVLKSIYEEAEQWLGCAMTYTLFECLKERVSDILAEQTEQARRAWDKAEMGKAGEKPRGWDWVDIVKHLSHVPHQPAVPSAASS</sequence>
<proteinExistence type="predicted"/>
<dbReference type="AlphaFoldDB" id="A0A0L7L395"/>
<keyword evidence="1" id="KW-0675">Receptor</keyword>
<gene>
    <name evidence="1" type="ORF">OBRU01_16191</name>
</gene>
<protein>
    <submittedName>
        <fullName evidence="1">Small androgen receptor-interacting protein</fullName>
    </submittedName>
</protein>
<reference evidence="1 2" key="1">
    <citation type="journal article" date="2015" name="Genome Biol. Evol.">
        <title>The genome of winter moth (Operophtera brumata) provides a genomic perspective on sexual dimorphism and phenology.</title>
        <authorList>
            <person name="Derks M.F."/>
            <person name="Smit S."/>
            <person name="Salis L."/>
            <person name="Schijlen E."/>
            <person name="Bossers A."/>
            <person name="Mateman C."/>
            <person name="Pijl A.S."/>
            <person name="de Ridder D."/>
            <person name="Groenen M.A."/>
            <person name="Visser M.E."/>
            <person name="Megens H.J."/>
        </authorList>
    </citation>
    <scope>NUCLEOTIDE SEQUENCE [LARGE SCALE GENOMIC DNA]</scope>
    <source>
        <strain evidence="1">WM2013NL</strain>
        <tissue evidence="1">Head and thorax</tissue>
    </source>
</reference>
<dbReference type="SUPFAM" id="SSF54495">
    <property type="entry name" value="UBC-like"/>
    <property type="match status" value="1"/>
</dbReference>
<organism evidence="1 2">
    <name type="scientific">Operophtera brumata</name>
    <name type="common">Winter moth</name>
    <name type="synonym">Phalaena brumata</name>
    <dbReference type="NCBI Taxonomy" id="104452"/>
    <lineage>
        <taxon>Eukaryota</taxon>
        <taxon>Metazoa</taxon>
        <taxon>Ecdysozoa</taxon>
        <taxon>Arthropoda</taxon>
        <taxon>Hexapoda</taxon>
        <taxon>Insecta</taxon>
        <taxon>Pterygota</taxon>
        <taxon>Neoptera</taxon>
        <taxon>Endopterygota</taxon>
        <taxon>Lepidoptera</taxon>
        <taxon>Glossata</taxon>
        <taxon>Ditrysia</taxon>
        <taxon>Geometroidea</taxon>
        <taxon>Geometridae</taxon>
        <taxon>Larentiinae</taxon>
        <taxon>Operophtera</taxon>
    </lineage>
</organism>
<dbReference type="Proteomes" id="UP000037510">
    <property type="component" value="Unassembled WGS sequence"/>
</dbReference>
<dbReference type="PANTHER" id="PTHR21275:SF1">
    <property type="entry name" value="RWD DOMAIN-CONTAINING PROTEIN 4"/>
    <property type="match status" value="1"/>
</dbReference>
<accession>A0A0L7L395</accession>
<name>A0A0L7L395_OPEBR</name>